<comment type="caution">
    <text evidence="3">The sequence shown here is derived from an EMBL/GenBank/DDBJ whole genome shotgun (WGS) entry which is preliminary data.</text>
</comment>
<dbReference type="Proteomes" id="UP000800235">
    <property type="component" value="Unassembled WGS sequence"/>
</dbReference>
<evidence type="ECO:0000313" key="3">
    <source>
        <dbReference type="EMBL" id="KAF2432603.1"/>
    </source>
</evidence>
<sequence>MSSEQIKSKEGESIHEGDHVITKIRGGHHKGKVDKIVDTKEEANESGVKNPPKVLFRSYNATHPDGKDVAHNPGTLTKE</sequence>
<feature type="compositionally biased region" description="Basic and acidic residues" evidence="1">
    <location>
        <begin position="33"/>
        <end position="43"/>
    </location>
</feature>
<gene>
    <name evidence="3" type="ORF">EJ08DRAFT_648031</name>
</gene>
<dbReference type="InterPro" id="IPR021331">
    <property type="entry name" value="Hva1_TUDOR"/>
</dbReference>
<evidence type="ECO:0000256" key="1">
    <source>
        <dbReference type="SAM" id="MobiDB-lite"/>
    </source>
</evidence>
<dbReference type="Gene3D" id="2.30.30.1060">
    <property type="match status" value="1"/>
</dbReference>
<evidence type="ECO:0000259" key="2">
    <source>
        <dbReference type="Pfam" id="PF11160"/>
    </source>
</evidence>
<dbReference type="AlphaFoldDB" id="A0A9P4NWI6"/>
<dbReference type="OrthoDB" id="2138648at2759"/>
<reference evidence="3" key="1">
    <citation type="journal article" date="2020" name="Stud. Mycol.">
        <title>101 Dothideomycetes genomes: a test case for predicting lifestyles and emergence of pathogens.</title>
        <authorList>
            <person name="Haridas S."/>
            <person name="Albert R."/>
            <person name="Binder M."/>
            <person name="Bloem J."/>
            <person name="Labutti K."/>
            <person name="Salamov A."/>
            <person name="Andreopoulos B."/>
            <person name="Baker S."/>
            <person name="Barry K."/>
            <person name="Bills G."/>
            <person name="Bluhm B."/>
            <person name="Cannon C."/>
            <person name="Castanera R."/>
            <person name="Culley D."/>
            <person name="Daum C."/>
            <person name="Ezra D."/>
            <person name="Gonzalez J."/>
            <person name="Henrissat B."/>
            <person name="Kuo A."/>
            <person name="Liang C."/>
            <person name="Lipzen A."/>
            <person name="Lutzoni F."/>
            <person name="Magnuson J."/>
            <person name="Mondo S."/>
            <person name="Nolan M."/>
            <person name="Ohm R."/>
            <person name="Pangilinan J."/>
            <person name="Park H.-J."/>
            <person name="Ramirez L."/>
            <person name="Alfaro M."/>
            <person name="Sun H."/>
            <person name="Tritt A."/>
            <person name="Yoshinaga Y."/>
            <person name="Zwiers L.-H."/>
            <person name="Turgeon B."/>
            <person name="Goodwin S."/>
            <person name="Spatafora J."/>
            <person name="Crous P."/>
            <person name="Grigoriev I."/>
        </authorList>
    </citation>
    <scope>NUCLEOTIDE SEQUENCE</scope>
    <source>
        <strain evidence="3">CBS 130266</strain>
    </source>
</reference>
<dbReference type="EMBL" id="MU007025">
    <property type="protein sequence ID" value="KAF2432603.1"/>
    <property type="molecule type" value="Genomic_DNA"/>
</dbReference>
<name>A0A9P4NWI6_9PEZI</name>
<feature type="region of interest" description="Disordered" evidence="1">
    <location>
        <begin position="1"/>
        <end position="79"/>
    </location>
</feature>
<protein>
    <recommendedName>
        <fullName evidence="2">Hypervirulence associated protein TUDOR domain-containing protein</fullName>
    </recommendedName>
</protein>
<feature type="domain" description="Hypervirulence associated protein TUDOR" evidence="2">
    <location>
        <begin position="17"/>
        <end position="76"/>
    </location>
</feature>
<dbReference type="Pfam" id="PF11160">
    <property type="entry name" value="Hva1_TUDOR"/>
    <property type="match status" value="1"/>
</dbReference>
<accession>A0A9P4NWI6</accession>
<keyword evidence="4" id="KW-1185">Reference proteome</keyword>
<feature type="compositionally biased region" description="Basic and acidic residues" evidence="1">
    <location>
        <begin position="1"/>
        <end position="21"/>
    </location>
</feature>
<evidence type="ECO:0000313" key="4">
    <source>
        <dbReference type="Proteomes" id="UP000800235"/>
    </source>
</evidence>
<proteinExistence type="predicted"/>
<organism evidence="3 4">
    <name type="scientific">Tothia fuscella</name>
    <dbReference type="NCBI Taxonomy" id="1048955"/>
    <lineage>
        <taxon>Eukaryota</taxon>
        <taxon>Fungi</taxon>
        <taxon>Dikarya</taxon>
        <taxon>Ascomycota</taxon>
        <taxon>Pezizomycotina</taxon>
        <taxon>Dothideomycetes</taxon>
        <taxon>Pleosporomycetidae</taxon>
        <taxon>Venturiales</taxon>
        <taxon>Cylindrosympodiaceae</taxon>
        <taxon>Tothia</taxon>
    </lineage>
</organism>